<dbReference type="Gene3D" id="3.40.190.10">
    <property type="entry name" value="Periplasmic binding protein-like II"/>
    <property type="match status" value="1"/>
</dbReference>
<dbReference type="RefSeq" id="WP_170055759.1">
    <property type="nucleotide sequence ID" value="NZ_JABBKX010000008.1"/>
</dbReference>
<dbReference type="PANTHER" id="PTHR42928">
    <property type="entry name" value="TRICARBOXYLATE-BINDING PROTEIN"/>
    <property type="match status" value="1"/>
</dbReference>
<evidence type="ECO:0000313" key="4">
    <source>
        <dbReference type="Proteomes" id="UP000548582"/>
    </source>
</evidence>
<feature type="signal peptide" evidence="2">
    <location>
        <begin position="1"/>
        <end position="21"/>
    </location>
</feature>
<feature type="chain" id="PRO_5032533871" evidence="2">
    <location>
        <begin position="22"/>
        <end position="321"/>
    </location>
</feature>
<dbReference type="EMBL" id="JABBKX010000008">
    <property type="protein sequence ID" value="NMJ43576.1"/>
    <property type="molecule type" value="Genomic_DNA"/>
</dbReference>
<gene>
    <name evidence="3" type="ORF">GWK16_20180</name>
</gene>
<evidence type="ECO:0000256" key="1">
    <source>
        <dbReference type="ARBA" id="ARBA00006987"/>
    </source>
</evidence>
<organism evidence="3 4">
    <name type="scientific">Neoroseomonas marina</name>
    <dbReference type="NCBI Taxonomy" id="1232220"/>
    <lineage>
        <taxon>Bacteria</taxon>
        <taxon>Pseudomonadati</taxon>
        <taxon>Pseudomonadota</taxon>
        <taxon>Alphaproteobacteria</taxon>
        <taxon>Acetobacterales</taxon>
        <taxon>Acetobacteraceae</taxon>
        <taxon>Neoroseomonas</taxon>
    </lineage>
</organism>
<keyword evidence="4" id="KW-1185">Reference proteome</keyword>
<dbReference type="CDD" id="cd07012">
    <property type="entry name" value="PBP2_Bug_TTT"/>
    <property type="match status" value="1"/>
</dbReference>
<keyword evidence="2" id="KW-0732">Signal</keyword>
<dbReference type="AlphaFoldDB" id="A0A848EHV7"/>
<dbReference type="InterPro" id="IPR042100">
    <property type="entry name" value="Bug_dom1"/>
</dbReference>
<evidence type="ECO:0000256" key="2">
    <source>
        <dbReference type="SAM" id="SignalP"/>
    </source>
</evidence>
<name>A0A848EHV7_9PROT</name>
<evidence type="ECO:0000313" key="3">
    <source>
        <dbReference type="EMBL" id="NMJ43576.1"/>
    </source>
</evidence>
<comment type="similarity">
    <text evidence="1">Belongs to the UPF0065 (bug) family.</text>
</comment>
<dbReference type="Proteomes" id="UP000548582">
    <property type="component" value="Unassembled WGS sequence"/>
</dbReference>
<dbReference type="Pfam" id="PF03401">
    <property type="entry name" value="TctC"/>
    <property type="match status" value="1"/>
</dbReference>
<dbReference type="PIRSF" id="PIRSF017082">
    <property type="entry name" value="YflP"/>
    <property type="match status" value="1"/>
</dbReference>
<protein>
    <submittedName>
        <fullName evidence="3">Tripartite tricarboxylate transporter substrate binding protein</fullName>
    </submittedName>
</protein>
<accession>A0A848EHV7</accession>
<dbReference type="PANTHER" id="PTHR42928:SF5">
    <property type="entry name" value="BLR1237 PROTEIN"/>
    <property type="match status" value="1"/>
</dbReference>
<reference evidence="3 4" key="1">
    <citation type="submission" date="2020-03" db="EMBL/GenBank/DDBJ databases">
        <authorList>
            <person name="Sun Q."/>
        </authorList>
    </citation>
    <scope>NUCLEOTIDE SEQUENCE [LARGE SCALE GENOMIC DNA]</scope>
    <source>
        <strain evidence="3 4">JC162</strain>
    </source>
</reference>
<sequence>MDRRGILAGMAALALARPALAQGSWPDRPIRWIVPFPPGGSTDLWARLMAEPMAAELGQPIVIDNRGGAGGLIGTEAAARSTPDGHTMLFTITTHVTSPVVLRRFPYDPVNDFAPVGKLGVTPLVLCASPSTQGNTVQEFVAWARGKDLSYGSYAPGSSGHAYGQMFSDEARLNMTHVAYRGEGPMLQDMLAGNVACAFHSMAASGGAIRSRRIRPLALSGTRRLPSLPEVPLMEEAGFSKRFAFSGFIGLLAPARTPQPIVDRTADLFRRVVDNPATQRRLLEIDTIPDWLGPAAFREDIARCLREWEVIATELNLFVQG</sequence>
<dbReference type="InterPro" id="IPR005064">
    <property type="entry name" value="BUG"/>
</dbReference>
<comment type="caution">
    <text evidence="3">The sequence shown here is derived from an EMBL/GenBank/DDBJ whole genome shotgun (WGS) entry which is preliminary data.</text>
</comment>
<proteinExistence type="inferred from homology"/>
<dbReference type="Gene3D" id="3.40.190.150">
    <property type="entry name" value="Bordetella uptake gene, domain 1"/>
    <property type="match status" value="1"/>
</dbReference>